<sequence length="145" mass="15986">MAPSLALTHALPSNYLCSSTTLTPVVDGHVISSGAVKWTLDDLTQATAFFSQHNAGATPFPFPADLFRKFITENDGYFPVRIDALPEGTVAYPHVPVYQITAEKEYSRLVTYLETVLTMIWVSGFERRLGGRGGVVSFSFVETFF</sequence>
<dbReference type="GO" id="GO:0009435">
    <property type="term" value="P:NAD+ biosynthetic process"/>
    <property type="evidence" value="ECO:0007669"/>
    <property type="project" value="TreeGrafter"/>
</dbReference>
<organism evidence="1 2">
    <name type="scientific">Blyttiomyces helicus</name>
    <dbReference type="NCBI Taxonomy" id="388810"/>
    <lineage>
        <taxon>Eukaryota</taxon>
        <taxon>Fungi</taxon>
        <taxon>Fungi incertae sedis</taxon>
        <taxon>Chytridiomycota</taxon>
        <taxon>Chytridiomycota incertae sedis</taxon>
        <taxon>Chytridiomycetes</taxon>
        <taxon>Chytridiomycetes incertae sedis</taxon>
        <taxon>Blyttiomyces</taxon>
    </lineage>
</organism>
<dbReference type="Proteomes" id="UP000269721">
    <property type="component" value="Unassembled WGS sequence"/>
</dbReference>
<name>A0A4P9W8T5_9FUNG</name>
<dbReference type="EMBL" id="KZ997093">
    <property type="protein sequence ID" value="RKO87885.1"/>
    <property type="molecule type" value="Genomic_DNA"/>
</dbReference>
<dbReference type="PANTHER" id="PTHR43816:SF1">
    <property type="entry name" value="NICOTINAMIDE PHOSPHORIBOSYLTRANSFERASE"/>
    <property type="match status" value="1"/>
</dbReference>
<reference evidence="2" key="1">
    <citation type="journal article" date="2018" name="Nat. Microbiol.">
        <title>Leveraging single-cell genomics to expand the fungal tree of life.</title>
        <authorList>
            <person name="Ahrendt S.R."/>
            <person name="Quandt C.A."/>
            <person name="Ciobanu D."/>
            <person name="Clum A."/>
            <person name="Salamov A."/>
            <person name="Andreopoulos B."/>
            <person name="Cheng J.F."/>
            <person name="Woyke T."/>
            <person name="Pelin A."/>
            <person name="Henrissat B."/>
            <person name="Reynolds N.K."/>
            <person name="Benny G.L."/>
            <person name="Smith M.E."/>
            <person name="James T.Y."/>
            <person name="Grigoriev I.V."/>
        </authorList>
    </citation>
    <scope>NUCLEOTIDE SEQUENCE [LARGE SCALE GENOMIC DNA]</scope>
</reference>
<dbReference type="InterPro" id="IPR016471">
    <property type="entry name" value="Nicotinamide_PRibTrfase"/>
</dbReference>
<dbReference type="PANTHER" id="PTHR43816">
    <property type="entry name" value="NICOTINAMIDE PHOSPHORIBOSYLTRANSFERASE"/>
    <property type="match status" value="1"/>
</dbReference>
<evidence type="ECO:0000313" key="2">
    <source>
        <dbReference type="Proteomes" id="UP000269721"/>
    </source>
</evidence>
<evidence type="ECO:0000313" key="1">
    <source>
        <dbReference type="EMBL" id="RKO87885.1"/>
    </source>
</evidence>
<dbReference type="AlphaFoldDB" id="A0A4P9W8T5"/>
<keyword evidence="2" id="KW-1185">Reference proteome</keyword>
<dbReference type="GO" id="GO:0047280">
    <property type="term" value="F:nicotinamide phosphoribosyltransferase activity"/>
    <property type="evidence" value="ECO:0007669"/>
    <property type="project" value="TreeGrafter"/>
</dbReference>
<proteinExistence type="predicted"/>
<gene>
    <name evidence="1" type="ORF">BDK51DRAFT_46050</name>
</gene>
<protein>
    <submittedName>
        <fullName evidence="1">Uncharacterized protein</fullName>
    </submittedName>
</protein>
<dbReference type="OrthoDB" id="193380at2759"/>
<accession>A0A4P9W8T5</accession>